<accession>A0A8S5RYV9</accession>
<protein>
    <submittedName>
        <fullName evidence="1">Uncharacterized protein</fullName>
    </submittedName>
</protein>
<reference evidence="1" key="1">
    <citation type="journal article" date="2021" name="Proc. Natl. Acad. Sci. U.S.A.">
        <title>A Catalog of Tens of Thousands of Viruses from Human Metagenomes Reveals Hidden Associations with Chronic Diseases.</title>
        <authorList>
            <person name="Tisza M.J."/>
            <person name="Buck C.B."/>
        </authorList>
    </citation>
    <scope>NUCLEOTIDE SEQUENCE</scope>
    <source>
        <strain evidence="1">CtWdm1</strain>
    </source>
</reference>
<name>A0A8S5RYV9_9CAUD</name>
<sequence>MNNNLDTLNQVLFEQLNRLSDRNLKSDKLRKEIERTTCIEKISKQIIESGYLRLKALQIRDDSLRADTDMPKMFSLDEEINHENKK</sequence>
<organism evidence="1">
    <name type="scientific">Siphoviridae sp. ctWdm1</name>
    <dbReference type="NCBI Taxonomy" id="2827883"/>
    <lineage>
        <taxon>Viruses</taxon>
        <taxon>Duplodnaviria</taxon>
        <taxon>Heunggongvirae</taxon>
        <taxon>Uroviricota</taxon>
        <taxon>Caudoviricetes</taxon>
    </lineage>
</organism>
<evidence type="ECO:0000313" key="1">
    <source>
        <dbReference type="EMBL" id="DAF43570.1"/>
    </source>
</evidence>
<proteinExistence type="predicted"/>
<dbReference type="EMBL" id="BK032509">
    <property type="protein sequence ID" value="DAF43570.1"/>
    <property type="molecule type" value="Genomic_DNA"/>
</dbReference>